<keyword evidence="2" id="KW-0472">Membrane</keyword>
<dbReference type="AlphaFoldDB" id="A0A2U2DT35"/>
<name>A0A2U2DT35_9HYPH</name>
<evidence type="ECO:0000313" key="4">
    <source>
        <dbReference type="Proteomes" id="UP000245252"/>
    </source>
</evidence>
<evidence type="ECO:0000256" key="1">
    <source>
        <dbReference type="SAM" id="Coils"/>
    </source>
</evidence>
<evidence type="ECO:0000256" key="2">
    <source>
        <dbReference type="SAM" id="Phobius"/>
    </source>
</evidence>
<keyword evidence="2" id="KW-0812">Transmembrane</keyword>
<keyword evidence="2" id="KW-1133">Transmembrane helix</keyword>
<feature type="coiled-coil region" evidence="1">
    <location>
        <begin position="10"/>
        <end position="67"/>
    </location>
</feature>
<dbReference type="RefSeq" id="WP_109457832.1">
    <property type="nucleotide sequence ID" value="NZ_QFBC01000003.1"/>
</dbReference>
<proteinExistence type="predicted"/>
<keyword evidence="4" id="KW-1185">Reference proteome</keyword>
<organism evidence="3 4">
    <name type="scientific">Metarhizobium album</name>
    <dbReference type="NCBI Taxonomy" id="2182425"/>
    <lineage>
        <taxon>Bacteria</taxon>
        <taxon>Pseudomonadati</taxon>
        <taxon>Pseudomonadota</taxon>
        <taxon>Alphaproteobacteria</taxon>
        <taxon>Hyphomicrobiales</taxon>
        <taxon>Rhizobiaceae</taxon>
        <taxon>Metarhizobium</taxon>
    </lineage>
</organism>
<dbReference type="EMBL" id="QFBC01000003">
    <property type="protein sequence ID" value="PWE56457.1"/>
    <property type="molecule type" value="Genomic_DNA"/>
</dbReference>
<feature type="transmembrane region" description="Helical" evidence="2">
    <location>
        <begin position="69"/>
        <end position="86"/>
    </location>
</feature>
<accession>A0A2U2DT35</accession>
<sequence length="88" mass="9311">MAELKTATAKIEAEMAADDLANQIATLRADLAKLSESVAALGHGAKAAAAEEANLLMERARDKVREEPLFTLIATAGIAYMLGVLSRR</sequence>
<reference evidence="3 4" key="1">
    <citation type="submission" date="2018-05" db="EMBL/GenBank/DDBJ databases">
        <title>The draft genome of strain NS-104.</title>
        <authorList>
            <person name="Hang P."/>
            <person name="Jiang J."/>
        </authorList>
    </citation>
    <scope>NUCLEOTIDE SEQUENCE [LARGE SCALE GENOMIC DNA]</scope>
    <source>
        <strain evidence="3 4">NS-104</strain>
    </source>
</reference>
<gene>
    <name evidence="3" type="ORF">DEM27_08675</name>
</gene>
<comment type="caution">
    <text evidence="3">The sequence shown here is derived from an EMBL/GenBank/DDBJ whole genome shotgun (WGS) entry which is preliminary data.</text>
</comment>
<protein>
    <recommendedName>
        <fullName evidence="5">DUF883 domain-containing protein</fullName>
    </recommendedName>
</protein>
<dbReference type="Proteomes" id="UP000245252">
    <property type="component" value="Unassembled WGS sequence"/>
</dbReference>
<keyword evidence="1" id="KW-0175">Coiled coil</keyword>
<evidence type="ECO:0008006" key="5">
    <source>
        <dbReference type="Google" id="ProtNLM"/>
    </source>
</evidence>
<evidence type="ECO:0000313" key="3">
    <source>
        <dbReference type="EMBL" id="PWE56457.1"/>
    </source>
</evidence>
<dbReference type="OrthoDB" id="8281519at2"/>